<feature type="region of interest" description="Disordered" evidence="1">
    <location>
        <begin position="1"/>
        <end position="33"/>
    </location>
</feature>
<protein>
    <submittedName>
        <fullName evidence="2">Uncharacterized protein</fullName>
    </submittedName>
</protein>
<feature type="compositionally biased region" description="Polar residues" evidence="1">
    <location>
        <begin position="225"/>
        <end position="234"/>
    </location>
</feature>
<sequence>MSRKFSTQKHRKSKKTGKIRKNKTHRKKKTFRKKNYSRLKKKLGKVFQRGGSVTTNNGYAMFNNDVETTITKRLAEKEFWDPRITVSDLMITSNINHIDDQAFRDGTNRHQIRKLIFENGVKTIGTDSFYNNNISEELILPESLYQIGSTAFQNNEIKNLTIPNSVKEIGENAFQKNRITKVTMPLRFKDKIPIIFGNDIQLLEDGYYHNNTLEGRPVVEFTFTEDIQTPIESNTYEDDEENDEENDEESGPPPPSFDESRQQII</sequence>
<dbReference type="Gene3D" id="3.80.10.10">
    <property type="entry name" value="Ribonuclease Inhibitor"/>
    <property type="match status" value="1"/>
</dbReference>
<dbReference type="InterPro" id="IPR026906">
    <property type="entry name" value="LRR_5"/>
</dbReference>
<feature type="region of interest" description="Disordered" evidence="1">
    <location>
        <begin position="223"/>
        <end position="265"/>
    </location>
</feature>
<evidence type="ECO:0000256" key="1">
    <source>
        <dbReference type="SAM" id="MobiDB-lite"/>
    </source>
</evidence>
<dbReference type="Pfam" id="PF13306">
    <property type="entry name" value="LRR_5"/>
    <property type="match status" value="1"/>
</dbReference>
<dbReference type="InterPro" id="IPR032675">
    <property type="entry name" value="LRR_dom_sf"/>
</dbReference>
<feature type="compositionally biased region" description="Acidic residues" evidence="1">
    <location>
        <begin position="235"/>
        <end position="250"/>
    </location>
</feature>
<dbReference type="EMBL" id="MN739606">
    <property type="protein sequence ID" value="QHT15332.1"/>
    <property type="molecule type" value="Genomic_DNA"/>
</dbReference>
<accession>A0A6C0DG17</accession>
<evidence type="ECO:0000313" key="2">
    <source>
        <dbReference type="EMBL" id="QHT15332.1"/>
    </source>
</evidence>
<proteinExistence type="predicted"/>
<reference evidence="2" key="1">
    <citation type="journal article" date="2020" name="Nature">
        <title>Giant virus diversity and host interactions through global metagenomics.</title>
        <authorList>
            <person name="Schulz F."/>
            <person name="Roux S."/>
            <person name="Paez-Espino D."/>
            <person name="Jungbluth S."/>
            <person name="Walsh D.A."/>
            <person name="Denef V.J."/>
            <person name="McMahon K.D."/>
            <person name="Konstantinidis K.T."/>
            <person name="Eloe-Fadrosh E.A."/>
            <person name="Kyrpides N.C."/>
            <person name="Woyke T."/>
        </authorList>
    </citation>
    <scope>NUCLEOTIDE SEQUENCE</scope>
    <source>
        <strain evidence="2">GVMAG-M-3300023174-144</strain>
    </source>
</reference>
<dbReference type="AlphaFoldDB" id="A0A6C0DG17"/>
<name>A0A6C0DG17_9ZZZZ</name>
<organism evidence="2">
    <name type="scientific">viral metagenome</name>
    <dbReference type="NCBI Taxonomy" id="1070528"/>
    <lineage>
        <taxon>unclassified sequences</taxon>
        <taxon>metagenomes</taxon>
        <taxon>organismal metagenomes</taxon>
    </lineage>
</organism>